<evidence type="ECO:0000256" key="1">
    <source>
        <dbReference type="SAM" id="MobiDB-lite"/>
    </source>
</evidence>
<protein>
    <submittedName>
        <fullName evidence="2">Uncharacterized protein</fullName>
    </submittedName>
</protein>
<comment type="caution">
    <text evidence="2">The sequence shown here is derived from an EMBL/GenBank/DDBJ whole genome shotgun (WGS) entry which is preliminary data.</text>
</comment>
<feature type="compositionally biased region" description="Basic residues" evidence="1">
    <location>
        <begin position="1"/>
        <end position="15"/>
    </location>
</feature>
<evidence type="ECO:0000313" key="2">
    <source>
        <dbReference type="EMBL" id="KYF81138.1"/>
    </source>
</evidence>
<dbReference type="EMBL" id="JEMC01003461">
    <property type="protein sequence ID" value="KYF81138.1"/>
    <property type="molecule type" value="Genomic_DNA"/>
</dbReference>
<feature type="compositionally biased region" description="Polar residues" evidence="1">
    <location>
        <begin position="38"/>
        <end position="47"/>
    </location>
</feature>
<name>A0A150RN36_SORCE</name>
<feature type="region of interest" description="Disordered" evidence="1">
    <location>
        <begin position="1"/>
        <end position="96"/>
    </location>
</feature>
<accession>A0A150RN36</accession>
<evidence type="ECO:0000313" key="3">
    <source>
        <dbReference type="Proteomes" id="UP000075515"/>
    </source>
</evidence>
<feature type="compositionally biased region" description="Polar residues" evidence="1">
    <location>
        <begin position="54"/>
        <end position="65"/>
    </location>
</feature>
<reference evidence="2 3" key="1">
    <citation type="submission" date="2014-02" db="EMBL/GenBank/DDBJ databases">
        <title>The small core and large imbalanced accessory genome model reveals a collaborative survival strategy of Sorangium cellulosum strains in nature.</title>
        <authorList>
            <person name="Han K."/>
            <person name="Peng R."/>
            <person name="Blom J."/>
            <person name="Li Y.-Z."/>
        </authorList>
    </citation>
    <scope>NUCLEOTIDE SEQUENCE [LARGE SCALE GENOMIC DNA]</scope>
    <source>
        <strain evidence="2 3">So0149</strain>
    </source>
</reference>
<dbReference type="Proteomes" id="UP000075515">
    <property type="component" value="Unassembled WGS sequence"/>
</dbReference>
<gene>
    <name evidence="2" type="ORF">BE18_17915</name>
</gene>
<dbReference type="AlphaFoldDB" id="A0A150RN36"/>
<sequence length="96" mass="10448">MSRAARRGTRSRSRSRPLPLRPAISTDDEVSPAAPMSWTPTSRSSAKISRHASSRSFSMKGSPTWTVGRWLGPPSENSSEAMVAPWMPSRPVLAPT</sequence>
<organism evidence="2 3">
    <name type="scientific">Sorangium cellulosum</name>
    <name type="common">Polyangium cellulosum</name>
    <dbReference type="NCBI Taxonomy" id="56"/>
    <lineage>
        <taxon>Bacteria</taxon>
        <taxon>Pseudomonadati</taxon>
        <taxon>Myxococcota</taxon>
        <taxon>Polyangia</taxon>
        <taxon>Polyangiales</taxon>
        <taxon>Polyangiaceae</taxon>
        <taxon>Sorangium</taxon>
    </lineage>
</organism>
<proteinExistence type="predicted"/>